<dbReference type="GO" id="GO:0030198">
    <property type="term" value="P:extracellular matrix organization"/>
    <property type="evidence" value="ECO:0007669"/>
    <property type="project" value="InterPro"/>
</dbReference>
<evidence type="ECO:0000313" key="7">
    <source>
        <dbReference type="Proteomes" id="UP000230750"/>
    </source>
</evidence>
<feature type="domain" description="ADAMTS/ADAMTS-like cysteine-rich" evidence="5">
    <location>
        <begin position="10"/>
        <end position="77"/>
    </location>
</feature>
<accession>A0A2G8K731</accession>
<name>A0A2G8K731_STIJA</name>
<evidence type="ECO:0000256" key="1">
    <source>
        <dbReference type="ARBA" id="ARBA00004613"/>
    </source>
</evidence>
<keyword evidence="2" id="KW-0964">Secreted</keyword>
<dbReference type="OrthoDB" id="419189at2759"/>
<dbReference type="Gene3D" id="2.60.120.830">
    <property type="match status" value="1"/>
</dbReference>
<evidence type="ECO:0000259" key="3">
    <source>
        <dbReference type="Pfam" id="PF00078"/>
    </source>
</evidence>
<evidence type="ECO:0000256" key="2">
    <source>
        <dbReference type="ARBA" id="ARBA00022525"/>
    </source>
</evidence>
<reference evidence="6 7" key="1">
    <citation type="journal article" date="2017" name="PLoS Biol.">
        <title>The sea cucumber genome provides insights into morphological evolution and visceral regeneration.</title>
        <authorList>
            <person name="Zhang X."/>
            <person name="Sun L."/>
            <person name="Yuan J."/>
            <person name="Sun Y."/>
            <person name="Gao Y."/>
            <person name="Zhang L."/>
            <person name="Li S."/>
            <person name="Dai H."/>
            <person name="Hamel J.F."/>
            <person name="Liu C."/>
            <person name="Yu Y."/>
            <person name="Liu S."/>
            <person name="Lin W."/>
            <person name="Guo K."/>
            <person name="Jin S."/>
            <person name="Xu P."/>
            <person name="Storey K.B."/>
            <person name="Huan P."/>
            <person name="Zhang T."/>
            <person name="Zhou Y."/>
            <person name="Zhang J."/>
            <person name="Lin C."/>
            <person name="Li X."/>
            <person name="Xing L."/>
            <person name="Huo D."/>
            <person name="Sun M."/>
            <person name="Wang L."/>
            <person name="Mercier A."/>
            <person name="Li F."/>
            <person name="Yang H."/>
            <person name="Xiang J."/>
        </authorList>
    </citation>
    <scope>NUCLEOTIDE SEQUENCE [LARGE SCALE GENOMIC DNA]</scope>
    <source>
        <strain evidence="6">Shaxun</strain>
        <tissue evidence="6">Muscle</tissue>
    </source>
</reference>
<dbReference type="InterPro" id="IPR013273">
    <property type="entry name" value="ADAMTS/ADAMTS-like"/>
</dbReference>
<dbReference type="STRING" id="307972.A0A2G8K731"/>
<sequence>MDYCNNPCLRSDGQFFTLRPPGVNEDGTSCWDYNVQDTNKLLRCVGGSCETFGCDGLHESGQVFDACRVCNGDGTSCVITELNVAQSTGVSNLNIPAGATSILITNHGASQGNTVSIRTATGTQLLFGGTDTLGTTSRAFLGNFVMVGENNQVSGVQTFRSPGPIPEGLAIEVSFIATSNLDVEYYTQTAAIFLINDHISDNNLSDVFQSAYKQNHDSGIILAYEIQRQLVKSYLSQRPQHICIGNAISDAVVLDYSVPQGSVLGPQLFTIYTYPVRDIILKYNLQYHVYADDTQIYFSFKSCQHDADSSLRIMENCIQEIRCWMQQNFLKLNDDKTEFVLFGSRQLLSKISLPFIRIGDSQIVPVSQARSLGVVFDSFMTMKPHISNVIRSSSLHIRNIGRIRKYLNRVAAEQIVHSFITSRLDNGNALLFGLPQSQLSRLQRLQNTAARVVTLSRKSSYITPILRDLHWLPISYRIIYKILLIAFKSLNNMAPMYVSELLQLYSPSRNLRSSSTLNLQEHRSKHLWGDRSFRVAAPRLWNTLPYELKSCTSIAAFKKHLKTHLMREAFQ</sequence>
<dbReference type="Pfam" id="PF05986">
    <property type="entry name" value="ADAMTS_spacer1"/>
    <property type="match status" value="1"/>
</dbReference>
<dbReference type="AlphaFoldDB" id="A0A2G8K731"/>
<organism evidence="6 7">
    <name type="scientific">Stichopus japonicus</name>
    <name type="common">Sea cucumber</name>
    <dbReference type="NCBI Taxonomy" id="307972"/>
    <lineage>
        <taxon>Eukaryota</taxon>
        <taxon>Metazoa</taxon>
        <taxon>Echinodermata</taxon>
        <taxon>Eleutherozoa</taxon>
        <taxon>Echinozoa</taxon>
        <taxon>Holothuroidea</taxon>
        <taxon>Aspidochirotacea</taxon>
        <taxon>Aspidochirotida</taxon>
        <taxon>Stichopodidae</taxon>
        <taxon>Apostichopus</taxon>
    </lineage>
</organism>
<dbReference type="EMBL" id="MRZV01000824">
    <property type="protein sequence ID" value="PIK43814.1"/>
    <property type="molecule type" value="Genomic_DNA"/>
</dbReference>
<comment type="subcellular location">
    <subcellularLocation>
        <location evidence="1">Secreted</location>
    </subcellularLocation>
</comment>
<dbReference type="Proteomes" id="UP000230750">
    <property type="component" value="Unassembled WGS sequence"/>
</dbReference>
<feature type="domain" description="ADAMTS/ADAMTS-like Spacer 1" evidence="4">
    <location>
        <begin position="93"/>
        <end position="185"/>
    </location>
</feature>
<evidence type="ECO:0000313" key="6">
    <source>
        <dbReference type="EMBL" id="PIK43814.1"/>
    </source>
</evidence>
<feature type="domain" description="Reverse transcriptase" evidence="3">
    <location>
        <begin position="223"/>
        <end position="373"/>
    </location>
</feature>
<dbReference type="InterPro" id="IPR000477">
    <property type="entry name" value="RT_dom"/>
</dbReference>
<evidence type="ECO:0000259" key="5">
    <source>
        <dbReference type="Pfam" id="PF19236"/>
    </source>
</evidence>
<dbReference type="GO" id="GO:0005576">
    <property type="term" value="C:extracellular region"/>
    <property type="evidence" value="ECO:0007669"/>
    <property type="project" value="UniProtKB-SubCell"/>
</dbReference>
<dbReference type="InterPro" id="IPR045371">
    <property type="entry name" value="ADAMTS_CR_3"/>
</dbReference>
<keyword evidence="7" id="KW-1185">Reference proteome</keyword>
<proteinExistence type="predicted"/>
<gene>
    <name evidence="6" type="ORF">BSL78_19340</name>
</gene>
<protein>
    <submittedName>
        <fullName evidence="6">Uncharacterized protein</fullName>
    </submittedName>
</protein>
<dbReference type="InterPro" id="IPR010294">
    <property type="entry name" value="ADAMTS_spacer1"/>
</dbReference>
<dbReference type="Pfam" id="PF00078">
    <property type="entry name" value="RVT_1"/>
    <property type="match status" value="1"/>
</dbReference>
<evidence type="ECO:0000259" key="4">
    <source>
        <dbReference type="Pfam" id="PF05986"/>
    </source>
</evidence>
<dbReference type="PANTHER" id="PTHR33332">
    <property type="entry name" value="REVERSE TRANSCRIPTASE DOMAIN-CONTAINING PROTEIN"/>
    <property type="match status" value="1"/>
</dbReference>
<dbReference type="Pfam" id="PF19236">
    <property type="entry name" value="ADAMTS_CR_3"/>
    <property type="match status" value="1"/>
</dbReference>
<dbReference type="PRINTS" id="PR01857">
    <property type="entry name" value="ADAMTSFAMILY"/>
</dbReference>
<comment type="caution">
    <text evidence="6">The sequence shown here is derived from an EMBL/GenBank/DDBJ whole genome shotgun (WGS) entry which is preliminary data.</text>
</comment>